<dbReference type="InterPro" id="IPR050256">
    <property type="entry name" value="Glycosyltransferase_2"/>
</dbReference>
<gene>
    <name evidence="3" type="ORF">COT24_01175</name>
</gene>
<evidence type="ECO:0000256" key="1">
    <source>
        <dbReference type="SAM" id="Phobius"/>
    </source>
</evidence>
<organism evidence="3 4">
    <name type="scientific">Candidatus Kerfeldbacteria bacterium CG08_land_8_20_14_0_20_40_16</name>
    <dbReference type="NCBI Taxonomy" id="2014244"/>
    <lineage>
        <taxon>Bacteria</taxon>
        <taxon>Candidatus Kerfeldiibacteriota</taxon>
    </lineage>
</organism>
<dbReference type="Gene3D" id="3.90.550.10">
    <property type="entry name" value="Spore Coat Polysaccharide Biosynthesis Protein SpsA, Chain A"/>
    <property type="match status" value="1"/>
</dbReference>
<evidence type="ECO:0000313" key="4">
    <source>
        <dbReference type="Proteomes" id="UP000231542"/>
    </source>
</evidence>
<dbReference type="AlphaFoldDB" id="A0A2H0YYR2"/>
<keyword evidence="1" id="KW-0812">Transmembrane</keyword>
<dbReference type="InterPro" id="IPR001173">
    <property type="entry name" value="Glyco_trans_2-like"/>
</dbReference>
<dbReference type="PANTHER" id="PTHR48090">
    <property type="entry name" value="UNDECAPRENYL-PHOSPHATE 4-DEOXY-4-FORMAMIDO-L-ARABINOSE TRANSFERASE-RELATED"/>
    <property type="match status" value="1"/>
</dbReference>
<accession>A0A2H0YYR2</accession>
<keyword evidence="1" id="KW-1133">Transmembrane helix</keyword>
<dbReference type="CDD" id="cd04179">
    <property type="entry name" value="DPM_DPG-synthase_like"/>
    <property type="match status" value="1"/>
</dbReference>
<dbReference type="GO" id="GO:0016740">
    <property type="term" value="F:transferase activity"/>
    <property type="evidence" value="ECO:0007669"/>
    <property type="project" value="UniProtKB-KW"/>
</dbReference>
<feature type="domain" description="Glycosyltransferase 2-like" evidence="2">
    <location>
        <begin position="5"/>
        <end position="166"/>
    </location>
</feature>
<feature type="transmembrane region" description="Helical" evidence="1">
    <location>
        <begin position="236"/>
        <end position="260"/>
    </location>
</feature>
<evidence type="ECO:0000259" key="2">
    <source>
        <dbReference type="Pfam" id="PF00535"/>
    </source>
</evidence>
<dbReference type="InterPro" id="IPR029044">
    <property type="entry name" value="Nucleotide-diphossugar_trans"/>
</dbReference>
<sequence length="316" mass="35318">MKLIVTIPAYNEEQNIADVIKEIPRSIEGISEVKVLVLDDGSTDQTVQKAKEAGADYLISHSENKGLACTFQDAIAGALERGADIIVNTDADNHYNQSRIPELVQPILKIKADIVIGDREVKKLEYMPAANKYLNMLGSFSVSRLMRLKKVLDVSSGFRAYNREAALRISILSKHTYTHETLIQALDHNLIVDSIPIKARKVSRKSRLIPSVPKHLIKSLVVIFRVFTVYKPLRVLSALGAIISIPGVILVLRFLYYYFFTDAGGKGHIQSLIIAAILILVGFQVFILGLIASAVGWNRKMLEEVLYSLKKDRYKK</sequence>
<dbReference type="SUPFAM" id="SSF53448">
    <property type="entry name" value="Nucleotide-diphospho-sugar transferases"/>
    <property type="match status" value="1"/>
</dbReference>
<comment type="caution">
    <text evidence="3">The sequence shown here is derived from an EMBL/GenBank/DDBJ whole genome shotgun (WGS) entry which is preliminary data.</text>
</comment>
<name>A0A2H0YYR2_9BACT</name>
<dbReference type="Pfam" id="PF00535">
    <property type="entry name" value="Glycos_transf_2"/>
    <property type="match status" value="1"/>
</dbReference>
<keyword evidence="3" id="KW-0808">Transferase</keyword>
<dbReference type="Proteomes" id="UP000231542">
    <property type="component" value="Unassembled WGS sequence"/>
</dbReference>
<proteinExistence type="predicted"/>
<reference evidence="3 4" key="1">
    <citation type="submission" date="2017-09" db="EMBL/GenBank/DDBJ databases">
        <title>Depth-based differentiation of microbial function through sediment-hosted aquifers and enrichment of novel symbionts in the deep terrestrial subsurface.</title>
        <authorList>
            <person name="Probst A.J."/>
            <person name="Ladd B."/>
            <person name="Jarett J.K."/>
            <person name="Geller-Mcgrath D.E."/>
            <person name="Sieber C.M."/>
            <person name="Emerson J.B."/>
            <person name="Anantharaman K."/>
            <person name="Thomas B.C."/>
            <person name="Malmstrom R."/>
            <person name="Stieglmeier M."/>
            <person name="Klingl A."/>
            <person name="Woyke T."/>
            <person name="Ryan C.M."/>
            <person name="Banfield J.F."/>
        </authorList>
    </citation>
    <scope>NUCLEOTIDE SEQUENCE [LARGE SCALE GENOMIC DNA]</scope>
    <source>
        <strain evidence="3">CG08_land_8_20_14_0_20_40_16</strain>
    </source>
</reference>
<dbReference type="EMBL" id="PEXU01000014">
    <property type="protein sequence ID" value="PIS42873.1"/>
    <property type="molecule type" value="Genomic_DNA"/>
</dbReference>
<dbReference type="PANTHER" id="PTHR48090:SF7">
    <property type="entry name" value="RFBJ PROTEIN"/>
    <property type="match status" value="1"/>
</dbReference>
<protein>
    <submittedName>
        <fullName evidence="3">Glycosyl transferase</fullName>
    </submittedName>
</protein>
<evidence type="ECO:0000313" key="3">
    <source>
        <dbReference type="EMBL" id="PIS42873.1"/>
    </source>
</evidence>
<feature type="transmembrane region" description="Helical" evidence="1">
    <location>
        <begin position="272"/>
        <end position="297"/>
    </location>
</feature>
<keyword evidence="1" id="KW-0472">Membrane</keyword>